<gene>
    <name evidence="3" type="ORF">ABMA27_013566</name>
</gene>
<feature type="compositionally biased region" description="Polar residues" evidence="2">
    <location>
        <begin position="298"/>
        <end position="315"/>
    </location>
</feature>
<evidence type="ECO:0008006" key="5">
    <source>
        <dbReference type="Google" id="ProtNLM"/>
    </source>
</evidence>
<dbReference type="PANTHER" id="PTHR34239:SF2">
    <property type="entry name" value="TRANSPOSABLE ELEMENT P TRANSPOSASE_THAP9 CONSERVED DOMAIN-CONTAINING PROTEIN"/>
    <property type="match status" value="1"/>
</dbReference>
<dbReference type="Proteomes" id="UP001549920">
    <property type="component" value="Unassembled WGS sequence"/>
</dbReference>
<evidence type="ECO:0000313" key="4">
    <source>
        <dbReference type="Proteomes" id="UP001549920"/>
    </source>
</evidence>
<feature type="compositionally biased region" description="Polar residues" evidence="2">
    <location>
        <begin position="336"/>
        <end position="359"/>
    </location>
</feature>
<keyword evidence="1" id="KW-0175">Coiled coil</keyword>
<feature type="compositionally biased region" description="Low complexity" evidence="2">
    <location>
        <begin position="51"/>
        <end position="63"/>
    </location>
</feature>
<protein>
    <recommendedName>
        <fullName evidence="5">Gag protein</fullName>
    </recommendedName>
</protein>
<dbReference type="EMBL" id="JBEUOH010000004">
    <property type="protein sequence ID" value="KAL0895109.1"/>
    <property type="molecule type" value="Genomic_DNA"/>
</dbReference>
<accession>A0ABR3IFR3</accession>
<keyword evidence="4" id="KW-1185">Reference proteome</keyword>
<evidence type="ECO:0000256" key="1">
    <source>
        <dbReference type="SAM" id="Coils"/>
    </source>
</evidence>
<feature type="region of interest" description="Disordered" evidence="2">
    <location>
        <begin position="39"/>
        <end position="68"/>
    </location>
</feature>
<evidence type="ECO:0000256" key="2">
    <source>
        <dbReference type="SAM" id="MobiDB-lite"/>
    </source>
</evidence>
<dbReference type="PANTHER" id="PTHR34239">
    <property type="entry name" value="APPLE DOMAIN-CONTAINING PROTEIN"/>
    <property type="match status" value="1"/>
</dbReference>
<feature type="region of interest" description="Disordered" evidence="2">
    <location>
        <begin position="295"/>
        <end position="367"/>
    </location>
</feature>
<evidence type="ECO:0000313" key="3">
    <source>
        <dbReference type="EMBL" id="KAL0895109.1"/>
    </source>
</evidence>
<comment type="caution">
    <text evidence="3">The sequence shown here is derived from an EMBL/GenBank/DDBJ whole genome shotgun (WGS) entry which is preliminary data.</text>
</comment>
<feature type="coiled-coil region" evidence="1">
    <location>
        <begin position="3"/>
        <end position="30"/>
    </location>
</feature>
<reference evidence="3 4" key="1">
    <citation type="submission" date="2024-06" db="EMBL/GenBank/DDBJ databases">
        <title>A chromosome-level genome assembly of beet webworm, Loxostege sticticalis.</title>
        <authorList>
            <person name="Zhang Y."/>
        </authorList>
    </citation>
    <scope>NUCLEOTIDE SEQUENCE [LARGE SCALE GENOMIC DNA]</scope>
    <source>
        <strain evidence="3">AQ026</strain>
        <tissue evidence="3">Whole body</tissue>
    </source>
</reference>
<name>A0ABR3IFR3_LOXSC</name>
<proteinExistence type="predicted"/>
<sequence length="367" mass="40960">MSKRSSSEQIKIYQKKIRKLQQKEKEEMNRSRFSLFLSGNRDCSQPEISEKNIINGTKNTTNSKTDHATCVNESNPALDASTSQPQKEAEILLDAPPNPEKPSNATQLTTADATAAGEIVPELEAEILSTLGGPDELPKYEDKIHPDFTQIWLPILRRGIPKEQKESLMKDYAIPENFKFLRAPTLNPEISAAISDMSRTRDKEIEGYQQQLGLGIAAFAMSLTADDKQKKAIEILSDLHHMLTQARIKQITPDLDKTFLYIIKDLERDEFLFGSKLTEKINALKTIEKEGLHIKKGTATQKTPTTSTLQASSRSHSLENWPGPSRNSEDPPLLATQKNQSPSSNKGTPLQQNNPSTQAKPRAPPHQ</sequence>
<organism evidence="3 4">
    <name type="scientific">Loxostege sticticalis</name>
    <name type="common">Beet webworm moth</name>
    <dbReference type="NCBI Taxonomy" id="481309"/>
    <lineage>
        <taxon>Eukaryota</taxon>
        <taxon>Metazoa</taxon>
        <taxon>Ecdysozoa</taxon>
        <taxon>Arthropoda</taxon>
        <taxon>Hexapoda</taxon>
        <taxon>Insecta</taxon>
        <taxon>Pterygota</taxon>
        <taxon>Neoptera</taxon>
        <taxon>Endopterygota</taxon>
        <taxon>Lepidoptera</taxon>
        <taxon>Glossata</taxon>
        <taxon>Ditrysia</taxon>
        <taxon>Pyraloidea</taxon>
        <taxon>Crambidae</taxon>
        <taxon>Pyraustinae</taxon>
        <taxon>Loxostege</taxon>
    </lineage>
</organism>